<evidence type="ECO:0000313" key="1">
    <source>
        <dbReference type="EMBL" id="SVD72660.1"/>
    </source>
</evidence>
<gene>
    <name evidence="1" type="ORF">METZ01_LOCUS425514</name>
</gene>
<organism evidence="1">
    <name type="scientific">marine metagenome</name>
    <dbReference type="NCBI Taxonomy" id="408172"/>
    <lineage>
        <taxon>unclassified sequences</taxon>
        <taxon>metagenomes</taxon>
        <taxon>ecological metagenomes</taxon>
    </lineage>
</organism>
<proteinExistence type="predicted"/>
<dbReference type="AlphaFoldDB" id="A0A382XP97"/>
<accession>A0A382XP97</accession>
<protein>
    <submittedName>
        <fullName evidence="1">Uncharacterized protein</fullName>
    </submittedName>
</protein>
<reference evidence="1" key="1">
    <citation type="submission" date="2018-05" db="EMBL/GenBank/DDBJ databases">
        <authorList>
            <person name="Lanie J.A."/>
            <person name="Ng W.-L."/>
            <person name="Kazmierczak K.M."/>
            <person name="Andrzejewski T.M."/>
            <person name="Davidsen T.M."/>
            <person name="Wayne K.J."/>
            <person name="Tettelin H."/>
            <person name="Glass J.I."/>
            <person name="Rusch D."/>
            <person name="Podicherti R."/>
            <person name="Tsui H.-C.T."/>
            <person name="Winkler M.E."/>
        </authorList>
    </citation>
    <scope>NUCLEOTIDE SEQUENCE</scope>
</reference>
<sequence>MYQIFINILLHPISYLILYSLQFSSITKPQRQVYE</sequence>
<dbReference type="EMBL" id="UINC01169230">
    <property type="protein sequence ID" value="SVD72660.1"/>
    <property type="molecule type" value="Genomic_DNA"/>
</dbReference>
<name>A0A382XP97_9ZZZZ</name>